<dbReference type="PROSITE" id="PS00028">
    <property type="entry name" value="ZINC_FINGER_C2H2_1"/>
    <property type="match status" value="2"/>
</dbReference>
<keyword evidence="7" id="KW-0539">Nucleus</keyword>
<evidence type="ECO:0000256" key="3">
    <source>
        <dbReference type="ARBA" id="ARBA00022737"/>
    </source>
</evidence>
<comment type="subcellular location">
    <subcellularLocation>
        <location evidence="1">Nucleus</location>
    </subcellularLocation>
</comment>
<evidence type="ECO:0000256" key="9">
    <source>
        <dbReference type="SAM" id="MobiDB-lite"/>
    </source>
</evidence>
<feature type="domain" description="C2H2-type" evidence="10">
    <location>
        <begin position="749"/>
        <end position="777"/>
    </location>
</feature>
<comment type="caution">
    <text evidence="11">The sequence shown here is derived from an EMBL/GenBank/DDBJ whole genome shotgun (WGS) entry which is preliminary data.</text>
</comment>
<keyword evidence="3" id="KW-0677">Repeat</keyword>
<feature type="compositionally biased region" description="Polar residues" evidence="9">
    <location>
        <begin position="288"/>
        <end position="305"/>
    </location>
</feature>
<dbReference type="PANTHER" id="PTHR24404:SF114">
    <property type="entry name" value="KLUMPFUSS, ISOFORM B-RELATED"/>
    <property type="match status" value="1"/>
</dbReference>
<protein>
    <recommendedName>
        <fullName evidence="10">C2H2-type domain-containing protein</fullName>
    </recommendedName>
</protein>
<feature type="region of interest" description="Disordered" evidence="9">
    <location>
        <begin position="285"/>
        <end position="311"/>
    </location>
</feature>
<keyword evidence="6" id="KW-0238">DNA-binding</keyword>
<dbReference type="PROSITE" id="PS50157">
    <property type="entry name" value="ZINC_FINGER_C2H2_2"/>
    <property type="match status" value="2"/>
</dbReference>
<dbReference type="SMART" id="SM00355">
    <property type="entry name" value="ZnF_C2H2"/>
    <property type="match status" value="2"/>
</dbReference>
<keyword evidence="2" id="KW-0479">Metal-binding</keyword>
<evidence type="ECO:0000313" key="12">
    <source>
        <dbReference type="Proteomes" id="UP001648503"/>
    </source>
</evidence>
<evidence type="ECO:0000256" key="2">
    <source>
        <dbReference type="ARBA" id="ARBA00022723"/>
    </source>
</evidence>
<evidence type="ECO:0000256" key="4">
    <source>
        <dbReference type="ARBA" id="ARBA00022771"/>
    </source>
</evidence>
<sequence>MIVPPAPTSSMDYFVGTVHHHGIILDRKDGACCPSNDKTGNNALGPHTLFTESAADLSSLVHSQLDPNLLTSSSRIPCQLESDYIPDNYESRHLTHMDFSQSASSLYDHGQQHLYFTSIGGPHTFDGSCPTAATGVESLNLSHHQQQPLFDSLAVEEIHGNSNGLHHSSNIWATDGVYAGRDYSDEGTAYMSGISAGVNSASISNNGNDKPLCMMDPMALTYPGPHPDTISPISPASIVPKTVQSSHHPRDIMSSAGIELRSLLHQRPSHLKPIQTSFGMVSDHPTFSPHSPRSTHVSPLSTPHSAISDLPNDRTVQSVYDHSIHSPIRSAGLSWDLSSPIFPSYSETIQNASAAITHREYSNLNPNPPLSAAVTPGPILPFPQRHRLLPQPHHAAQEMMQFPHHGVSLDSVGDLNHLSGARFPELYQHIPFQHYDSFNHQRSLSVPHTMAASDLLVNSHVFSFPIDGDSSLPPTQPFYHQLPSLSPFPHNTTHSLANTVPYSASATIQESNLYPTPWLLSAASIPSTSIDPNSIAAYPPSHLCSQLSYENVNDAPTLNETPFAASVSMPAGGLGSANSMIDSADIKSGLLHLDMAVAATLVDLEHRPVSKHTPRMRTMSAKRTIRIESPPVLDSIKHSAQNTVRLRSPPLSNAAPSEPPVATVESDCYSDSESDSCFDVDDDPISTSTAKLQITSESSPQTIDNKLEYKIPKKLDAHTPHTQQLEGELKKERHLRTHVRRQHREDRPFVCSICATSFHRKHDLSRHARSIHGEGKQFHCEPCKRSYARSDALKRHILSAAHRNLLRGISHGACLSENTDGVHILVDYQARHEHDI</sequence>
<gene>
    <name evidence="11" type="ORF">BASA50_001808</name>
</gene>
<evidence type="ECO:0000313" key="11">
    <source>
        <dbReference type="EMBL" id="KAH6601130.1"/>
    </source>
</evidence>
<evidence type="ECO:0000256" key="8">
    <source>
        <dbReference type="PROSITE-ProRule" id="PRU00042"/>
    </source>
</evidence>
<keyword evidence="5" id="KW-0862">Zinc</keyword>
<dbReference type="PANTHER" id="PTHR24404">
    <property type="entry name" value="ZINC FINGER PROTEIN"/>
    <property type="match status" value="1"/>
</dbReference>
<dbReference type="InterPro" id="IPR013087">
    <property type="entry name" value="Znf_C2H2_type"/>
</dbReference>
<dbReference type="EMBL" id="JAFCIX010000017">
    <property type="protein sequence ID" value="KAH6601130.1"/>
    <property type="molecule type" value="Genomic_DNA"/>
</dbReference>
<proteinExistence type="predicted"/>
<keyword evidence="12" id="KW-1185">Reference proteome</keyword>
<keyword evidence="4 8" id="KW-0863">Zinc-finger</keyword>
<feature type="region of interest" description="Disordered" evidence="9">
    <location>
        <begin position="643"/>
        <end position="682"/>
    </location>
</feature>
<evidence type="ECO:0000256" key="6">
    <source>
        <dbReference type="ARBA" id="ARBA00023125"/>
    </source>
</evidence>
<feature type="compositionally biased region" description="Polar residues" evidence="9">
    <location>
        <begin position="643"/>
        <end position="655"/>
    </location>
</feature>
<dbReference type="InterPro" id="IPR036236">
    <property type="entry name" value="Znf_C2H2_sf"/>
</dbReference>
<dbReference type="SUPFAM" id="SSF57667">
    <property type="entry name" value="beta-beta-alpha zinc fingers"/>
    <property type="match status" value="1"/>
</dbReference>
<dbReference type="Proteomes" id="UP001648503">
    <property type="component" value="Unassembled WGS sequence"/>
</dbReference>
<organism evidence="11 12">
    <name type="scientific">Batrachochytrium salamandrivorans</name>
    <dbReference type="NCBI Taxonomy" id="1357716"/>
    <lineage>
        <taxon>Eukaryota</taxon>
        <taxon>Fungi</taxon>
        <taxon>Fungi incertae sedis</taxon>
        <taxon>Chytridiomycota</taxon>
        <taxon>Chytridiomycota incertae sedis</taxon>
        <taxon>Chytridiomycetes</taxon>
        <taxon>Rhizophydiales</taxon>
        <taxon>Rhizophydiales incertae sedis</taxon>
        <taxon>Batrachochytrium</taxon>
    </lineage>
</organism>
<evidence type="ECO:0000259" key="10">
    <source>
        <dbReference type="PROSITE" id="PS50157"/>
    </source>
</evidence>
<evidence type="ECO:0000256" key="7">
    <source>
        <dbReference type="ARBA" id="ARBA00023242"/>
    </source>
</evidence>
<reference evidence="11 12" key="1">
    <citation type="submission" date="2021-02" db="EMBL/GenBank/DDBJ databases">
        <title>Variation within the Batrachochytrium salamandrivorans European outbreak.</title>
        <authorList>
            <person name="Kelly M."/>
            <person name="Pasmans F."/>
            <person name="Shea T.P."/>
            <person name="Munoz J.F."/>
            <person name="Carranza S."/>
            <person name="Cuomo C.A."/>
            <person name="Martel A."/>
        </authorList>
    </citation>
    <scope>NUCLEOTIDE SEQUENCE [LARGE SCALE GENOMIC DNA]</scope>
    <source>
        <strain evidence="11 12">AMFP18/2</strain>
    </source>
</reference>
<evidence type="ECO:0000256" key="1">
    <source>
        <dbReference type="ARBA" id="ARBA00004123"/>
    </source>
</evidence>
<accession>A0ABQ8FN50</accession>
<dbReference type="InterPro" id="IPR050589">
    <property type="entry name" value="Ikaros_C2H2-ZF"/>
</dbReference>
<name>A0ABQ8FN50_9FUNG</name>
<evidence type="ECO:0000256" key="5">
    <source>
        <dbReference type="ARBA" id="ARBA00022833"/>
    </source>
</evidence>
<feature type="compositionally biased region" description="Acidic residues" evidence="9">
    <location>
        <begin position="668"/>
        <end position="682"/>
    </location>
</feature>
<dbReference type="Gene3D" id="3.30.160.60">
    <property type="entry name" value="Classic Zinc Finger"/>
    <property type="match status" value="1"/>
</dbReference>
<feature type="domain" description="C2H2-type" evidence="10">
    <location>
        <begin position="778"/>
        <end position="802"/>
    </location>
</feature>